<gene>
    <name evidence="1" type="ORF">E7272_11240</name>
</gene>
<name>A0A927YM55_9FIRM</name>
<accession>A0A927YM55</accession>
<comment type="caution">
    <text evidence="1">The sequence shown here is derived from an EMBL/GenBank/DDBJ whole genome shotgun (WGS) entry which is preliminary data.</text>
</comment>
<dbReference type="Pfam" id="PF19753">
    <property type="entry name" value="DUF6240"/>
    <property type="match status" value="2"/>
</dbReference>
<reference evidence="1" key="1">
    <citation type="submission" date="2019-04" db="EMBL/GenBank/DDBJ databases">
        <title>Evolution of Biomass-Degrading Anaerobic Consortia Revealed by Metagenomics.</title>
        <authorList>
            <person name="Peng X."/>
        </authorList>
    </citation>
    <scope>NUCLEOTIDE SEQUENCE</scope>
    <source>
        <strain evidence="1">SIG311</strain>
    </source>
</reference>
<evidence type="ECO:0008006" key="3">
    <source>
        <dbReference type="Google" id="ProtNLM"/>
    </source>
</evidence>
<evidence type="ECO:0000313" key="1">
    <source>
        <dbReference type="EMBL" id="MBE5920400.1"/>
    </source>
</evidence>
<sequence>MQIEALKVTDYIKTEGTDNQGFGVGTSGIKDDSKANINIELRTLSVDNAFYDNKGKMTDEDFMEDVNEASALGMSTVEKVKNIENAWDEDATAKVREDGHDPMDMSEDTLITVVDEIKMNLAKAGADISKMGGLSSDEIEAMTGSVAQAVEMTRGLSDKLPVETQAYLVKNDLKPTITNIYNATYSAPVNEKATGMEADKDIVDLLDNLGNKLDTLIDSVEGEHTQSALKATVATMVKQDVPITKEHLEYMVQLQDYEKPAEADIVNAIGDIMAEGKEPTDAYLLPGYSLMDQAKKTFEEVMAMDVNDLPTITAKRQLTEIQLTMTVEATFTMMKNGIDVDTSNLSDLLDKLKLQETNLLQILMKAENKEATNNNVKLFTQVMNEMAEIEASPAAGLARFSNINAETFSYVHEVSVSVTAEYSRMEMTYEAVGTEVRRDLGDSMTKAFRNVDDILADLDIEATESSQKAVRALAYNQMEITAESVTTVKATTEMVNRTFKSMTPAVVAEMIKRGDNPLDMTMEQLKAKAEEIKAEMGSTSDEESFAKFLWKAERSTDISQSERDAYIGVYRLLHQVEKSDGAAIGALISQGTEVTLRNLMTAVRSSKHTGREYEVSDKFGQLDEMVVTDLSITEQIEKVFLTDRCRDAKETMTPAKMKAFGEDTILSMNPDEFATAMEETLDEQSEIAYNQYVTEQLKSAIKADESVAAILDEYNVPHSANMIAAVEALVSDNGKAIRDLYGRAARQQEMGIEDLINLAYERFSEACHNPDDMLEVQEALGDLAENVMKTMIETEDVRTIDMDGMKLVVQQARAMQQMAATGETYHIPMMINDEAGAMSLRVVRGSGETGLIKMALYLQSTGTISTTFRYEAGEVNASVECETAQMRQLFEEQADRIAGIMEDSTGYAFSFSFTRSMGISASDIYNLNMGNFTPSTSQPESNKDYEIQTQALYNISRSYIQVIAELF</sequence>
<protein>
    <recommendedName>
        <fullName evidence="3">Flagellar hook-length control protein FliK</fullName>
    </recommendedName>
</protein>
<dbReference type="AlphaFoldDB" id="A0A927YM55"/>
<dbReference type="InterPro" id="IPR046207">
    <property type="entry name" value="DUF6240"/>
</dbReference>
<organism evidence="1 2">
    <name type="scientific">Pseudobutyrivibrio ruminis</name>
    <dbReference type="NCBI Taxonomy" id="46206"/>
    <lineage>
        <taxon>Bacteria</taxon>
        <taxon>Bacillati</taxon>
        <taxon>Bacillota</taxon>
        <taxon>Clostridia</taxon>
        <taxon>Lachnospirales</taxon>
        <taxon>Lachnospiraceae</taxon>
        <taxon>Pseudobutyrivibrio</taxon>
    </lineage>
</organism>
<dbReference type="EMBL" id="SVER01000032">
    <property type="protein sequence ID" value="MBE5920400.1"/>
    <property type="molecule type" value="Genomic_DNA"/>
</dbReference>
<evidence type="ECO:0000313" key="2">
    <source>
        <dbReference type="Proteomes" id="UP000766246"/>
    </source>
</evidence>
<dbReference type="Proteomes" id="UP000766246">
    <property type="component" value="Unassembled WGS sequence"/>
</dbReference>
<proteinExistence type="predicted"/>